<comment type="caution">
    <text evidence="1">The sequence shown here is derived from an EMBL/GenBank/DDBJ whole genome shotgun (WGS) entry which is preliminary data.</text>
</comment>
<sequence length="575" mass="64667">MRVLYWFRTDLRLHDSPALTAALDLGTPSSPLEAFYPVWCFDPQYVWKHKVGVNRWQFLLESMRDLSDSLHRLNEKQRLHVLRGAPEEVLPLVWRDWGITHMVFEKRDEQILSIAKQHAPEIKIIIKDGHNLLDPELVVKKGNNGKCISTLVAWKKAAAKVGEVPKPLPPIQSLPDPGTLDLPSATDRTSDASMDGPYAHLQGENVNHDIMNSERFNCFSSISGPDHDFAVPTLSSLGLGEATTSIHGGETEALRRLAAFLADKTRTATFSKPASAPTSLQPSTTQLSPYLKFGCLSVREFYWRAREVIEGYVPRKGEKVTKEPENLIGQLEFREMYYCAEFATPKYDRIRGNPLSKYALPPLGDNADTGSRFMNWALMNKYDEKGEMVMPRPRGKEVDEERFLEMGMLSLRFERTQAENRTVAARKKARLDSPGSTPLCDNKTDKTGALVRKYCPELSGFPDKYIYEPHLAPIAIQEKAKCIIGKDYPFPMLDEKREKERCIARLKVAYGVGLHGNAPEVLDGRAEGILKEKFKQAMGKEEEDEGNGGINSQVGGKRQMTSGPMDAFVKKAKRS</sequence>
<evidence type="ECO:0000313" key="2">
    <source>
        <dbReference type="Proteomes" id="UP001230649"/>
    </source>
</evidence>
<proteinExistence type="predicted"/>
<reference evidence="1" key="1">
    <citation type="submission" date="2023-04" db="EMBL/GenBank/DDBJ databases">
        <title>Draft Genome sequencing of Naganishia species isolated from polar environments using Oxford Nanopore Technology.</title>
        <authorList>
            <person name="Leo P."/>
            <person name="Venkateswaran K."/>
        </authorList>
    </citation>
    <scope>NUCLEOTIDE SEQUENCE</scope>
    <source>
        <strain evidence="1">MNA-CCFEE 5262</strain>
    </source>
</reference>
<gene>
    <name evidence="1" type="ORF">QFC20_004559</name>
</gene>
<dbReference type="EMBL" id="JASBWS010000054">
    <property type="protein sequence ID" value="KAJ9104277.1"/>
    <property type="molecule type" value="Genomic_DNA"/>
</dbReference>
<evidence type="ECO:0000313" key="1">
    <source>
        <dbReference type="EMBL" id="KAJ9104277.1"/>
    </source>
</evidence>
<name>A0ACC2VZJ3_9TREE</name>
<protein>
    <submittedName>
        <fullName evidence="1">Uncharacterized protein</fullName>
    </submittedName>
</protein>
<keyword evidence="2" id="KW-1185">Reference proteome</keyword>
<dbReference type="Proteomes" id="UP001230649">
    <property type="component" value="Unassembled WGS sequence"/>
</dbReference>
<accession>A0ACC2VZJ3</accession>
<organism evidence="1 2">
    <name type="scientific">Naganishia adeliensis</name>
    <dbReference type="NCBI Taxonomy" id="92952"/>
    <lineage>
        <taxon>Eukaryota</taxon>
        <taxon>Fungi</taxon>
        <taxon>Dikarya</taxon>
        <taxon>Basidiomycota</taxon>
        <taxon>Agaricomycotina</taxon>
        <taxon>Tremellomycetes</taxon>
        <taxon>Filobasidiales</taxon>
        <taxon>Filobasidiaceae</taxon>
        <taxon>Naganishia</taxon>
    </lineage>
</organism>